<reference evidence="3 4" key="1">
    <citation type="submission" date="2021-12" db="EMBL/GenBank/DDBJ databases">
        <title>High titer production of polyol ester of fatty acids by Rhodotorula paludigena BS15 towards product separation-free biomass refinery.</title>
        <authorList>
            <person name="Mano J."/>
            <person name="Ono H."/>
            <person name="Tanaka T."/>
            <person name="Naito K."/>
            <person name="Sushida H."/>
            <person name="Ike M."/>
            <person name="Tokuyasu K."/>
            <person name="Kitaoka M."/>
        </authorList>
    </citation>
    <scope>NUCLEOTIDE SEQUENCE [LARGE SCALE GENOMIC DNA]</scope>
    <source>
        <strain evidence="3 4">BS15</strain>
    </source>
</reference>
<evidence type="ECO:0000313" key="3">
    <source>
        <dbReference type="EMBL" id="GJN87193.1"/>
    </source>
</evidence>
<dbReference type="GO" id="GO:0006270">
    <property type="term" value="P:DNA replication initiation"/>
    <property type="evidence" value="ECO:0007669"/>
    <property type="project" value="TreeGrafter"/>
</dbReference>
<protein>
    <recommendedName>
        <fullName evidence="2">Origin recognition complex subunit 5 C-terminal domain-containing protein</fullName>
    </recommendedName>
</protein>
<gene>
    <name evidence="3" type="ORF">Rhopal_000138-T1</name>
</gene>
<dbReference type="PANTHER" id="PTHR12705">
    <property type="entry name" value="ORIGIN RECOGNITION COMPLEX SUBUNIT 5"/>
    <property type="match status" value="1"/>
</dbReference>
<dbReference type="GO" id="GO:0003688">
    <property type="term" value="F:DNA replication origin binding"/>
    <property type="evidence" value="ECO:0007669"/>
    <property type="project" value="TreeGrafter"/>
</dbReference>
<accession>A0AAV5GAT4</accession>
<comment type="caution">
    <text evidence="3">The sequence shown here is derived from an EMBL/GenBank/DDBJ whole genome shotgun (WGS) entry which is preliminary data.</text>
</comment>
<dbReference type="PANTHER" id="PTHR12705:SF0">
    <property type="entry name" value="ORIGIN RECOGNITION COMPLEX SUBUNIT 5"/>
    <property type="match status" value="1"/>
</dbReference>
<feature type="compositionally biased region" description="Low complexity" evidence="1">
    <location>
        <begin position="515"/>
        <end position="534"/>
    </location>
</feature>
<dbReference type="AlphaFoldDB" id="A0AAV5GAT4"/>
<feature type="region of interest" description="Disordered" evidence="1">
    <location>
        <begin position="510"/>
        <end position="534"/>
    </location>
</feature>
<feature type="compositionally biased region" description="Acidic residues" evidence="1">
    <location>
        <begin position="160"/>
        <end position="173"/>
    </location>
</feature>
<dbReference type="InterPro" id="IPR020796">
    <property type="entry name" value="ORC5"/>
</dbReference>
<feature type="compositionally biased region" description="Basic and acidic residues" evidence="1">
    <location>
        <begin position="149"/>
        <end position="159"/>
    </location>
</feature>
<feature type="domain" description="Origin recognition complex subunit 5 C-terminal" evidence="2">
    <location>
        <begin position="548"/>
        <end position="698"/>
    </location>
</feature>
<name>A0AAV5GAT4_9BASI</name>
<keyword evidence="4" id="KW-1185">Reference proteome</keyword>
<evidence type="ECO:0000256" key="1">
    <source>
        <dbReference type="SAM" id="MobiDB-lite"/>
    </source>
</evidence>
<organism evidence="3 4">
    <name type="scientific">Rhodotorula paludigena</name>
    <dbReference type="NCBI Taxonomy" id="86838"/>
    <lineage>
        <taxon>Eukaryota</taxon>
        <taxon>Fungi</taxon>
        <taxon>Dikarya</taxon>
        <taxon>Basidiomycota</taxon>
        <taxon>Pucciniomycotina</taxon>
        <taxon>Microbotryomycetes</taxon>
        <taxon>Sporidiobolales</taxon>
        <taxon>Sporidiobolaceae</taxon>
        <taxon>Rhodotorula</taxon>
    </lineage>
</organism>
<feature type="region of interest" description="Disordered" evidence="1">
    <location>
        <begin position="582"/>
        <end position="618"/>
    </location>
</feature>
<dbReference type="Pfam" id="PF14630">
    <property type="entry name" value="ORC5_C"/>
    <property type="match status" value="1"/>
</dbReference>
<dbReference type="GO" id="GO:0005664">
    <property type="term" value="C:nuclear origin of replication recognition complex"/>
    <property type="evidence" value="ECO:0007669"/>
    <property type="project" value="TreeGrafter"/>
</dbReference>
<dbReference type="InterPro" id="IPR047088">
    <property type="entry name" value="ORC5_C"/>
</dbReference>
<evidence type="ECO:0000313" key="4">
    <source>
        <dbReference type="Proteomes" id="UP001342314"/>
    </source>
</evidence>
<feature type="compositionally biased region" description="Basic residues" evidence="1">
    <location>
        <begin position="588"/>
        <end position="613"/>
    </location>
</feature>
<dbReference type="EMBL" id="BQKY01000001">
    <property type="protein sequence ID" value="GJN87193.1"/>
    <property type="molecule type" value="Genomic_DNA"/>
</dbReference>
<sequence length="711" mass="74731">MATVLPSLASFHAQFAALVASPFPPDAVFVHNPADSPVLAELVHDTLERVAAPPRSKPTAGPPPLDALLPTVAHLDLAGTHSTKAAFDSVLNQLSGWDSASGPGGAPWDERDGGVRAWDGTSLAGLTVVRAKKRKHGGANGVTRASKRARTDGETHTDAADDLEGQQRDDEDEWSLEWDRAALSGADKPALTPLRNTVDAFHHSLRTIFAASAPSSAPRDPASALDAAVDLRPAQSQPRRRFIIIERGELLSELAGSATGAAKETCVGVTFASTMHRLGQITGLPITVITLSRLPWRKAREAMVGLPSPELLTFDDLSAADTVTLLTSRFAKSPASLPSASDSLTQPQLVDLFRSLAHVVRTTFGKAVTELDEFAFLCARFWPRWKETRERSNPPIAPTDTARLSIALKADFAAELDRLFLPRTSLSFSTASGVSGPSASSAAAATAATASAGFAGTISAPRAGPAYLDSPAKDPSDFFASAAVASASADSPFRPSTSFSAADPFLIGPSTPLKQQSLPARSASSALSSRAPQQQQQVSAATSLARSLPLCARYLLLAAYFAAHNPPKSDVRMFVRVDELDGPGAGKGKAKGKGGKAKRKGGGGGRKSPKKAARSSALHGGKPFAYERLVALYDSIVDARLEPTLGAPAVAAQVQTLVALRLLSRASSDNNAERVLDGVKLRCAVEREVADALAASVGWREWKERLVGEED</sequence>
<feature type="region of interest" description="Disordered" evidence="1">
    <location>
        <begin position="131"/>
        <end position="173"/>
    </location>
</feature>
<proteinExistence type="predicted"/>
<evidence type="ECO:0000259" key="2">
    <source>
        <dbReference type="Pfam" id="PF14630"/>
    </source>
</evidence>
<dbReference type="Proteomes" id="UP001342314">
    <property type="component" value="Unassembled WGS sequence"/>
</dbReference>